<evidence type="ECO:0000256" key="1">
    <source>
        <dbReference type="SAM" id="MobiDB-lite"/>
    </source>
</evidence>
<accession>A0A6G1GYF9</accession>
<dbReference type="EMBL" id="ML977160">
    <property type="protein sequence ID" value="KAF1985827.1"/>
    <property type="molecule type" value="Genomic_DNA"/>
</dbReference>
<feature type="region of interest" description="Disordered" evidence="1">
    <location>
        <begin position="57"/>
        <end position="146"/>
    </location>
</feature>
<feature type="compositionally biased region" description="Basic and acidic residues" evidence="1">
    <location>
        <begin position="217"/>
        <end position="230"/>
    </location>
</feature>
<dbReference type="AlphaFoldDB" id="A0A6G1GYF9"/>
<feature type="compositionally biased region" description="Basic and acidic residues" evidence="1">
    <location>
        <begin position="161"/>
        <end position="181"/>
    </location>
</feature>
<sequence length="307" mass="32542">MKSGLSLLLSMALILLTSTSFVSAAPLHYRRGVSTSNHKDNIHLALRSLRDMINPSFNGLTQNDPRAEGLVARSPITPELSRRQNRNSTATTNAGAASPSGTATSARLVRRSSASGSPTLALRQSSASTTARAVIPDPPSDEFLKSRRHIPFHRLNRGRIERPRLVSRDTEDAEVSKRDPTPQDPPKPSASNLSAPGSAQDFGDCTDPSIKFAPRVVENKDKKAGKRGDVAKANGPTENVFSPANAEEFGGKQEVAVRAVADAQCKTLEETCGASVAAVKACRDAADKAAGKMAADAAGEFNRVMGM</sequence>
<organism evidence="3 4">
    <name type="scientific">Aulographum hederae CBS 113979</name>
    <dbReference type="NCBI Taxonomy" id="1176131"/>
    <lineage>
        <taxon>Eukaryota</taxon>
        <taxon>Fungi</taxon>
        <taxon>Dikarya</taxon>
        <taxon>Ascomycota</taxon>
        <taxon>Pezizomycotina</taxon>
        <taxon>Dothideomycetes</taxon>
        <taxon>Pleosporomycetidae</taxon>
        <taxon>Aulographales</taxon>
        <taxon>Aulographaceae</taxon>
    </lineage>
</organism>
<feature type="compositionally biased region" description="Low complexity" evidence="1">
    <location>
        <begin position="87"/>
        <end position="106"/>
    </location>
</feature>
<feature type="compositionally biased region" description="Polar residues" evidence="1">
    <location>
        <begin position="112"/>
        <end position="131"/>
    </location>
</feature>
<protein>
    <submittedName>
        <fullName evidence="3">Uncharacterized protein</fullName>
    </submittedName>
</protein>
<feature type="region of interest" description="Disordered" evidence="1">
    <location>
        <begin position="161"/>
        <end position="244"/>
    </location>
</feature>
<dbReference type="Proteomes" id="UP000800041">
    <property type="component" value="Unassembled WGS sequence"/>
</dbReference>
<keyword evidence="2" id="KW-0732">Signal</keyword>
<name>A0A6G1GYF9_9PEZI</name>
<feature type="chain" id="PRO_5026276476" evidence="2">
    <location>
        <begin position="25"/>
        <end position="307"/>
    </location>
</feature>
<keyword evidence="4" id="KW-1185">Reference proteome</keyword>
<evidence type="ECO:0000313" key="3">
    <source>
        <dbReference type="EMBL" id="KAF1985827.1"/>
    </source>
</evidence>
<evidence type="ECO:0000256" key="2">
    <source>
        <dbReference type="SAM" id="SignalP"/>
    </source>
</evidence>
<gene>
    <name evidence="3" type="ORF">K402DRAFT_404947</name>
</gene>
<proteinExistence type="predicted"/>
<reference evidence="3" key="1">
    <citation type="journal article" date="2020" name="Stud. Mycol.">
        <title>101 Dothideomycetes genomes: a test case for predicting lifestyles and emergence of pathogens.</title>
        <authorList>
            <person name="Haridas S."/>
            <person name="Albert R."/>
            <person name="Binder M."/>
            <person name="Bloem J."/>
            <person name="Labutti K."/>
            <person name="Salamov A."/>
            <person name="Andreopoulos B."/>
            <person name="Baker S."/>
            <person name="Barry K."/>
            <person name="Bills G."/>
            <person name="Bluhm B."/>
            <person name="Cannon C."/>
            <person name="Castanera R."/>
            <person name="Culley D."/>
            <person name="Daum C."/>
            <person name="Ezra D."/>
            <person name="Gonzalez J."/>
            <person name="Henrissat B."/>
            <person name="Kuo A."/>
            <person name="Liang C."/>
            <person name="Lipzen A."/>
            <person name="Lutzoni F."/>
            <person name="Magnuson J."/>
            <person name="Mondo S."/>
            <person name="Nolan M."/>
            <person name="Ohm R."/>
            <person name="Pangilinan J."/>
            <person name="Park H.-J."/>
            <person name="Ramirez L."/>
            <person name="Alfaro M."/>
            <person name="Sun H."/>
            <person name="Tritt A."/>
            <person name="Yoshinaga Y."/>
            <person name="Zwiers L.-H."/>
            <person name="Turgeon B."/>
            <person name="Goodwin S."/>
            <person name="Spatafora J."/>
            <person name="Crous P."/>
            <person name="Grigoriev I."/>
        </authorList>
    </citation>
    <scope>NUCLEOTIDE SEQUENCE</scope>
    <source>
        <strain evidence="3">CBS 113979</strain>
    </source>
</reference>
<feature type="signal peptide" evidence="2">
    <location>
        <begin position="1"/>
        <end position="24"/>
    </location>
</feature>
<evidence type="ECO:0000313" key="4">
    <source>
        <dbReference type="Proteomes" id="UP000800041"/>
    </source>
</evidence>